<feature type="region of interest" description="N-terminal hotdog fold" evidence="7">
    <location>
        <begin position="1592"/>
        <end position="1712"/>
    </location>
</feature>
<dbReference type="CDD" id="cd08952">
    <property type="entry name" value="KR_1_SDR_x"/>
    <property type="match status" value="1"/>
</dbReference>
<dbReference type="Gene3D" id="1.10.1200.10">
    <property type="entry name" value="ACP-like"/>
    <property type="match status" value="2"/>
</dbReference>
<dbReference type="PANTHER" id="PTHR43775:SF51">
    <property type="entry name" value="INACTIVE PHENOLPHTHIOCEROL SYNTHESIS POLYKETIDE SYNTHASE TYPE I PKS1-RELATED"/>
    <property type="match status" value="1"/>
</dbReference>
<dbReference type="Pfam" id="PF14765">
    <property type="entry name" value="PS-DH"/>
    <property type="match status" value="1"/>
</dbReference>
<dbReference type="PROSITE" id="PS00012">
    <property type="entry name" value="PHOSPHOPANTETHEINE"/>
    <property type="match status" value="2"/>
</dbReference>
<evidence type="ECO:0000313" key="13">
    <source>
        <dbReference type="Proteomes" id="UP000185596"/>
    </source>
</evidence>
<dbReference type="SUPFAM" id="SSF55048">
    <property type="entry name" value="Probable ACP-binding domain of malonyl-CoA ACP transacylase"/>
    <property type="match status" value="2"/>
</dbReference>
<dbReference type="InterPro" id="IPR036736">
    <property type="entry name" value="ACP-like_sf"/>
</dbReference>
<dbReference type="InterPro" id="IPR049551">
    <property type="entry name" value="PKS_DH_C"/>
</dbReference>
<feature type="compositionally biased region" description="Pro residues" evidence="8">
    <location>
        <begin position="1161"/>
        <end position="1171"/>
    </location>
</feature>
<feature type="domain" description="Ketosynthase family 3 (KS3)" evidence="10">
    <location>
        <begin position="729"/>
        <end position="1158"/>
    </location>
</feature>
<dbReference type="InterPro" id="IPR032821">
    <property type="entry name" value="PKS_assoc"/>
</dbReference>
<dbReference type="CDD" id="cd00833">
    <property type="entry name" value="PKS"/>
    <property type="match status" value="1"/>
</dbReference>
<dbReference type="EMBL" id="MSIE01000135">
    <property type="protein sequence ID" value="OLF05651.1"/>
    <property type="molecule type" value="Genomic_DNA"/>
</dbReference>
<feature type="non-terminal residue" evidence="12">
    <location>
        <position position="1"/>
    </location>
</feature>
<organism evidence="12 13">
    <name type="scientific">Actinophytocola xanthii</name>
    <dbReference type="NCBI Taxonomy" id="1912961"/>
    <lineage>
        <taxon>Bacteria</taxon>
        <taxon>Bacillati</taxon>
        <taxon>Actinomycetota</taxon>
        <taxon>Actinomycetes</taxon>
        <taxon>Pseudonocardiales</taxon>
        <taxon>Pseudonocardiaceae</taxon>
    </lineage>
</organism>
<evidence type="ECO:0000259" key="9">
    <source>
        <dbReference type="PROSITE" id="PS50075"/>
    </source>
</evidence>
<keyword evidence="1" id="KW-0596">Phosphopantetheine</keyword>
<comment type="caution">
    <text evidence="12">The sequence shown here is derived from an EMBL/GenBank/DDBJ whole genome shotgun (WGS) entry which is preliminary data.</text>
</comment>
<dbReference type="GO" id="GO:0004312">
    <property type="term" value="F:fatty acid synthase activity"/>
    <property type="evidence" value="ECO:0007669"/>
    <property type="project" value="TreeGrafter"/>
</dbReference>
<dbReference type="InterPro" id="IPR055123">
    <property type="entry name" value="SpnB-like_Rossmann"/>
</dbReference>
<dbReference type="InterPro" id="IPR036291">
    <property type="entry name" value="NAD(P)-bd_dom_sf"/>
</dbReference>
<dbReference type="Pfam" id="PF00550">
    <property type="entry name" value="PP-binding"/>
    <property type="match status" value="2"/>
</dbReference>
<dbReference type="InterPro" id="IPR018201">
    <property type="entry name" value="Ketoacyl_synth_AS"/>
</dbReference>
<keyword evidence="6" id="KW-0012">Acyltransferase</keyword>
<dbReference type="STRING" id="1912961.BU204_36970"/>
<dbReference type="InterPro" id="IPR006162">
    <property type="entry name" value="Ppantetheine_attach_site"/>
</dbReference>
<gene>
    <name evidence="12" type="ORF">BU204_36970</name>
</gene>
<dbReference type="RefSeq" id="WP_075130446.1">
    <property type="nucleotide sequence ID" value="NZ_MSIE01000135.1"/>
</dbReference>
<dbReference type="Gene3D" id="3.40.50.720">
    <property type="entry name" value="NAD(P)-binding Rossmann-like Domain"/>
    <property type="match status" value="2"/>
</dbReference>
<dbReference type="Pfam" id="PF02801">
    <property type="entry name" value="Ketoacyl-synt_C"/>
    <property type="match status" value="1"/>
</dbReference>
<keyword evidence="2" id="KW-0597">Phosphoprotein</keyword>
<dbReference type="PROSITE" id="PS52019">
    <property type="entry name" value="PKS_MFAS_DH"/>
    <property type="match status" value="1"/>
</dbReference>
<evidence type="ECO:0000256" key="8">
    <source>
        <dbReference type="SAM" id="MobiDB-lite"/>
    </source>
</evidence>
<dbReference type="Pfam" id="PF16197">
    <property type="entry name" value="KAsynt_C_assoc"/>
    <property type="match status" value="1"/>
</dbReference>
<feature type="region of interest" description="C-terminal hotdog fold" evidence="7">
    <location>
        <begin position="1723"/>
        <end position="1861"/>
    </location>
</feature>
<dbReference type="PROSITE" id="PS52004">
    <property type="entry name" value="KS3_2"/>
    <property type="match status" value="1"/>
</dbReference>
<dbReference type="InterPro" id="IPR014043">
    <property type="entry name" value="Acyl_transferase_dom"/>
</dbReference>
<dbReference type="InterPro" id="IPR042104">
    <property type="entry name" value="PKS_dehydratase_sf"/>
</dbReference>
<dbReference type="SMART" id="SM00823">
    <property type="entry name" value="PKS_PP"/>
    <property type="match status" value="2"/>
</dbReference>
<evidence type="ECO:0000256" key="3">
    <source>
        <dbReference type="ARBA" id="ARBA00022679"/>
    </source>
</evidence>
<keyword evidence="5" id="KW-0511">Multifunctional enzyme</keyword>
<dbReference type="InterPro" id="IPR016039">
    <property type="entry name" value="Thiolase-like"/>
</dbReference>
<keyword evidence="13" id="KW-1185">Reference proteome</keyword>
<dbReference type="SMART" id="SM00827">
    <property type="entry name" value="PKS_AT"/>
    <property type="match status" value="1"/>
</dbReference>
<dbReference type="Pfam" id="PF08659">
    <property type="entry name" value="KR"/>
    <property type="match status" value="2"/>
</dbReference>
<reference evidence="12" key="1">
    <citation type="submission" date="2016-12" db="EMBL/GenBank/DDBJ databases">
        <title>The draft genome sequence of Actinophytocola sp. 11-183.</title>
        <authorList>
            <person name="Wang W."/>
            <person name="Yuan L."/>
        </authorList>
    </citation>
    <scope>NUCLEOTIDE SEQUENCE [LARGE SCALE GENOMIC DNA]</scope>
    <source>
        <strain evidence="12">11-183</strain>
    </source>
</reference>
<dbReference type="InterPro" id="IPR050091">
    <property type="entry name" value="PKS_NRPS_Biosynth_Enz"/>
</dbReference>
<dbReference type="InterPro" id="IPR020807">
    <property type="entry name" value="PKS_DH"/>
</dbReference>
<dbReference type="SMART" id="SM00826">
    <property type="entry name" value="PKS_DH"/>
    <property type="match status" value="1"/>
</dbReference>
<evidence type="ECO:0000256" key="2">
    <source>
        <dbReference type="ARBA" id="ARBA00022553"/>
    </source>
</evidence>
<proteinExistence type="predicted"/>
<dbReference type="GO" id="GO:0004315">
    <property type="term" value="F:3-oxoacyl-[acyl-carrier-protein] synthase activity"/>
    <property type="evidence" value="ECO:0007669"/>
    <property type="project" value="InterPro"/>
</dbReference>
<dbReference type="GO" id="GO:0031177">
    <property type="term" value="F:phosphopantetheine binding"/>
    <property type="evidence" value="ECO:0007669"/>
    <property type="project" value="InterPro"/>
</dbReference>
<feature type="active site" description="Proton acceptor; for dehydratase activity" evidence="7">
    <location>
        <position position="1624"/>
    </location>
</feature>
<feature type="domain" description="Carrier" evidence="9">
    <location>
        <begin position="2271"/>
        <end position="2346"/>
    </location>
</feature>
<feature type="region of interest" description="Disordered" evidence="8">
    <location>
        <begin position="1674"/>
        <end position="1695"/>
    </location>
</feature>
<dbReference type="InterPro" id="IPR020841">
    <property type="entry name" value="PKS_Beta-ketoAc_synthase_dom"/>
</dbReference>
<evidence type="ECO:0000256" key="6">
    <source>
        <dbReference type="ARBA" id="ARBA00023315"/>
    </source>
</evidence>
<dbReference type="Gene3D" id="3.40.366.10">
    <property type="entry name" value="Malonyl-Coenzyme A Acyl Carrier Protein, domain 2"/>
    <property type="match status" value="2"/>
</dbReference>
<dbReference type="SMART" id="SM00825">
    <property type="entry name" value="PKS_KS"/>
    <property type="match status" value="1"/>
</dbReference>
<name>A0A1Q8BU57_9PSEU</name>
<dbReference type="Proteomes" id="UP000185596">
    <property type="component" value="Unassembled WGS sequence"/>
</dbReference>
<dbReference type="InterPro" id="IPR049552">
    <property type="entry name" value="PKS_DH_N"/>
</dbReference>
<dbReference type="GO" id="GO:0006633">
    <property type="term" value="P:fatty acid biosynthetic process"/>
    <property type="evidence" value="ECO:0007669"/>
    <property type="project" value="InterPro"/>
</dbReference>
<evidence type="ECO:0000256" key="7">
    <source>
        <dbReference type="PROSITE-ProRule" id="PRU01363"/>
    </source>
</evidence>
<dbReference type="PROSITE" id="PS50075">
    <property type="entry name" value="CARRIER"/>
    <property type="match status" value="2"/>
</dbReference>
<dbReference type="SUPFAM" id="SSF53901">
    <property type="entry name" value="Thiolase-like"/>
    <property type="match status" value="1"/>
</dbReference>
<dbReference type="Gene3D" id="3.10.129.110">
    <property type="entry name" value="Polyketide synthase dehydratase"/>
    <property type="match status" value="1"/>
</dbReference>
<dbReference type="Gene3D" id="3.30.70.250">
    <property type="entry name" value="Malonyl-CoA ACP transacylase, ACP-binding"/>
    <property type="match status" value="1"/>
</dbReference>
<keyword evidence="3" id="KW-0808">Transferase</keyword>
<dbReference type="InterPro" id="IPR013968">
    <property type="entry name" value="PKS_KR"/>
</dbReference>
<dbReference type="InterPro" id="IPR014030">
    <property type="entry name" value="Ketoacyl_synth_N"/>
</dbReference>
<dbReference type="Gene3D" id="3.40.47.10">
    <property type="match status" value="1"/>
</dbReference>
<dbReference type="InterPro" id="IPR016036">
    <property type="entry name" value="Malonyl_transacylase_ACP-bd"/>
</dbReference>
<dbReference type="InterPro" id="IPR009081">
    <property type="entry name" value="PP-bd_ACP"/>
</dbReference>
<dbReference type="InterPro" id="IPR001227">
    <property type="entry name" value="Ac_transferase_dom_sf"/>
</dbReference>
<evidence type="ECO:0000256" key="5">
    <source>
        <dbReference type="ARBA" id="ARBA00023268"/>
    </source>
</evidence>
<dbReference type="SMART" id="SM00822">
    <property type="entry name" value="PKS_KR"/>
    <property type="match status" value="2"/>
</dbReference>
<dbReference type="Pfam" id="PF22953">
    <property type="entry name" value="SpnB_Rossmann"/>
    <property type="match status" value="1"/>
</dbReference>
<dbReference type="PANTHER" id="PTHR43775">
    <property type="entry name" value="FATTY ACID SYNTHASE"/>
    <property type="match status" value="1"/>
</dbReference>
<keyword evidence="4" id="KW-0677">Repeat</keyword>
<dbReference type="OrthoDB" id="9778690at2"/>
<feature type="domain" description="PKS/mFAS DH" evidence="11">
    <location>
        <begin position="1592"/>
        <end position="1861"/>
    </location>
</feature>
<evidence type="ECO:0000256" key="1">
    <source>
        <dbReference type="ARBA" id="ARBA00022450"/>
    </source>
</evidence>
<dbReference type="InterPro" id="IPR057326">
    <property type="entry name" value="KR_dom"/>
</dbReference>
<dbReference type="Pfam" id="PF00109">
    <property type="entry name" value="ketoacyl-synt"/>
    <property type="match status" value="1"/>
</dbReference>
<evidence type="ECO:0000313" key="12">
    <source>
        <dbReference type="EMBL" id="OLF05651.1"/>
    </source>
</evidence>
<dbReference type="InterPro" id="IPR049900">
    <property type="entry name" value="PKS_mFAS_DH"/>
</dbReference>
<feature type="domain" description="Carrier" evidence="9">
    <location>
        <begin position="641"/>
        <end position="716"/>
    </location>
</feature>
<evidence type="ECO:0000256" key="4">
    <source>
        <dbReference type="ARBA" id="ARBA00022737"/>
    </source>
</evidence>
<evidence type="ECO:0000259" key="11">
    <source>
        <dbReference type="PROSITE" id="PS52019"/>
    </source>
</evidence>
<accession>A0A1Q8BU57</accession>
<dbReference type="Gene3D" id="3.30.70.3290">
    <property type="match status" value="2"/>
</dbReference>
<dbReference type="PROSITE" id="PS00606">
    <property type="entry name" value="KS3_1"/>
    <property type="match status" value="1"/>
</dbReference>
<evidence type="ECO:0000259" key="10">
    <source>
        <dbReference type="PROSITE" id="PS52004"/>
    </source>
</evidence>
<dbReference type="FunFam" id="1.10.1200.10:FF:000007">
    <property type="entry name" value="Probable polyketide synthase pks17"/>
    <property type="match status" value="2"/>
</dbReference>
<dbReference type="SMART" id="SM01294">
    <property type="entry name" value="PKS_PP_betabranch"/>
    <property type="match status" value="2"/>
</dbReference>
<dbReference type="SUPFAM" id="SSF52151">
    <property type="entry name" value="FabD/lysophospholipase-like"/>
    <property type="match status" value="2"/>
</dbReference>
<protein>
    <recommendedName>
        <fullName evidence="14">SDR family NAD(P)-dependent oxidoreductase</fullName>
    </recommendedName>
</protein>
<feature type="region of interest" description="Disordered" evidence="8">
    <location>
        <begin position="1146"/>
        <end position="1171"/>
    </location>
</feature>
<dbReference type="SUPFAM" id="SSF51735">
    <property type="entry name" value="NAD(P)-binding Rossmann-fold domains"/>
    <property type="match status" value="4"/>
</dbReference>
<dbReference type="CDD" id="cd08956">
    <property type="entry name" value="KR_3_FAS_SDR_x"/>
    <property type="match status" value="1"/>
</dbReference>
<dbReference type="InterPro" id="IPR016035">
    <property type="entry name" value="Acyl_Trfase/lysoPLipase"/>
</dbReference>
<evidence type="ECO:0008006" key="14">
    <source>
        <dbReference type="Google" id="ProtNLM"/>
    </source>
</evidence>
<dbReference type="Pfam" id="PF00698">
    <property type="entry name" value="Acyl_transf_1"/>
    <property type="match status" value="2"/>
</dbReference>
<feature type="active site" description="Proton donor; for dehydratase activity" evidence="7">
    <location>
        <position position="1781"/>
    </location>
</feature>
<dbReference type="FunFam" id="3.40.47.10:FF:000019">
    <property type="entry name" value="Polyketide synthase type I"/>
    <property type="match status" value="1"/>
</dbReference>
<sequence>PLPVGEVPAVEGLSVAAVNGPRSTVVSGDLPAVEAVLTLVPEAKRIPVDYASHSVQVERIRDRLLADLAGVVPREPEVAFHSTVTGERESVLDAEYWYRNLRETVRFASVVEGLGSRVFVEVSPHPVLAVGIEDAVVVTTLRRGDGGPRRVHAALAEAWVHGVPVDWRPLYPGARRVPLPTYPFQRSSYWLLPTPARVAGPPTDAWRYRVEWRPLTPPAAVLRGHWLLAGEAPEELVAALTEHGAEVAPWTGELPEREPAGLLSLLGFGDTVALLHRLEGSAFPVWLATTGADTDPEQAMVWGLGVTAGLENRRWVGLLDLPDTLDDRARRAVAAALSGLDGEDQLAVRPTGLAARRLVRAPLGDRTPRRPWRPRGTVLVTGGLGGLGTHVARWLADQGVDHLLLTGRRGQDTPGAADLRALGCEVTVAACDVTDRAALAELVSGHDITAVVHAAGVAQVDLPVTELTSAHLHDLTAAKVVGAEHLDALFADADLDAFVLFSSGAGVWGSGGQSAYAAANAALDAIARRRRATGRTATSIAWGAWAGGMAHGEVRDQLRARGVREMPSADALAALRQAVEHDETAVVVADLDWPRFAPGYTMARRRPLIESVPEVRELAAEPAPPQATGALADRPPAEREHAALDLVRAEAAAVLGHASPDAVPAERPFRELGFDSLTAVELRNRLAAATGTSLPATLVFDHPTASALAAFLAGGRDETPTATQKAASDEPIAIVAMSCRFPGGVGSPEDLWRLVVGEVDAIGPFPADRGWDLDTLFAADPADGGSSAREGGFLHDVADFDAAFFGISPREALAMDPQQRLLLETSWEAFERAGIAPDRVRGSATGVFVGTYYQGYAADAQYGAGGHSERADVAGHLSLGNLPSAVSGRVAYTLGLEGPAVTVETACSSSLVALHLATQSLRQGECDLALAGGAAVNATPAGHIEFSRMLALSPDGRCKPFAAAADGTGWGEGVGVLLLERLSDARRREHPVLAVVRGSAINQDGASNGLTAPNGAAQRRVIARALASAGLTPSDVDVVEAHGTGTALGDPIEAQAVLATYGRDRATPLLLGSVKSNIGHTQGASGLAGVIKAVMSMRHGVVPRTLHIDEPTPHVDWSAGGVELMTETRPWPHERPVRRAAVSSFGGTGTNAHAVLEHSPDPAPEPPATRPAPVPLVLSASTPTALRANARALHDHLSDDAVLPDVAHTLHAGRAALAHRAVVLAGDPDAARGGLAAVAAGDPADHVVRGEVVDNADRVVFVFPGQGSQWVGMAVDLLEDPVFAGRFDECAAALSSYVDWDAREVLGDEAALARVDVVQPALWAVMVSLAAVWRHHGVEPAAVVGHSQGEIAAACVAGALSLEDGARVVALRSRALREIAGLGGMVSVPLPAEDVPAVDGLSVAAVNGPRTTVVSGSTAAVEAVLALVPEAKRIPVDYASHSVQVEGIRDRLLADLAEIVVREPGVPFHSTVTGERESVLDAGYWYRNLRETVRFASVVEALGSRVFVEVSPHPVLVVGIEDGVVVSTLRRGEGGPPRVHAALAEAWAHGVPVDWTPVLPAGRITTLPTYAFQRTRFWLAPHAPRHGGDLGHPFLDTATRLAEGDGLVLTGRLSLDRHPWLADHAVAGVTLLPGTAFVELVARAAAEAGCDHLDELVLENPLRLDGGPVTVQVTVGGEDDTGRRPVAVHSREADEPWTRHATGALSVQPREPQAPPAWPPPGATRLDLDELANQLAAAGYEYGPAFQGLHAAWRVGDQLYAEATTELADAGAFALHPALLDVALRPVGTGVVTQRNGVPRLPFAWHGVRHGTTGARTVRVHLRRSDTVRDGVAVTAVDPDGALVLSAEALVLRPVSTAGLVAARLHHVEWTPAPPRSAPVSRSRTHRLGGGSVREVAAEALRLVRSHLDLDDGTVAVVVTDGAVAARPGEAVRDLGAAAAWGLVRSAQSEHPGRFLLVDTPAPDRVAAVLDLDEPELAVRDGRTLVPRLARGTASPGTLKLDGTVLVTGGSGTLGGLVARHLATRHGVRSLVLASRSGTGPDMSDVDATVRLVACDVADREALRALIDGIDDLTAVVHAAAALDDGVVTALTPERLDTALRPKADAALALDELTRDRDLTAFVLFSSAAALLGSAGQANYAAANAVVDATATRRRAAGLPAVALAWGFWEERSAMTAHLGEADLHRMAGLGLRPLSVEHGLALFDAALAADRPVVVTADLDTATRRRPEAVPALLRGLVRPPAVNGRGARREEPADLATRLTALSAEERDNALVDLVRTQAAAVLGHPDLDAVPPGHPFTRLGFDSLTAVELRNRLAAVTGLRLPATLVFDHPTPTALAAYVGSRLAPATPEAAVLSELDRVLAGVDADLRTEVAVRLRAVLAGWDEPSAGSPADGDAEDLADASDEELFDLIQQEFGKS</sequence>
<dbReference type="Pfam" id="PF21089">
    <property type="entry name" value="PKS_DH_N"/>
    <property type="match status" value="1"/>
</dbReference>
<dbReference type="InterPro" id="IPR020806">
    <property type="entry name" value="PKS_PP-bd"/>
</dbReference>
<dbReference type="SUPFAM" id="SSF47336">
    <property type="entry name" value="ACP-like"/>
    <property type="match status" value="2"/>
</dbReference>
<dbReference type="InterPro" id="IPR014031">
    <property type="entry name" value="Ketoacyl_synth_C"/>
</dbReference>